<dbReference type="InterPro" id="IPR016639">
    <property type="entry name" value="GST_Omega/GSH"/>
</dbReference>
<dbReference type="AlphaFoldDB" id="A0A0U1MBV2"/>
<feature type="domain" description="GST N-terminal" evidence="5">
    <location>
        <begin position="499"/>
        <end position="603"/>
    </location>
</feature>
<dbReference type="Pfam" id="PF13409">
    <property type="entry name" value="GST_N_2"/>
    <property type="match status" value="1"/>
</dbReference>
<dbReference type="Gene3D" id="3.90.1150.10">
    <property type="entry name" value="Aspartate Aminotransferase, domain 1"/>
    <property type="match status" value="1"/>
</dbReference>
<dbReference type="InterPro" id="IPR015421">
    <property type="entry name" value="PyrdxlP-dep_Trfase_major"/>
</dbReference>
<keyword evidence="3" id="KW-0808">Transferase</keyword>
<evidence type="ECO:0000256" key="4">
    <source>
        <dbReference type="ARBA" id="ARBA00022898"/>
    </source>
</evidence>
<dbReference type="GO" id="GO:0016829">
    <property type="term" value="F:lyase activity"/>
    <property type="evidence" value="ECO:0007669"/>
    <property type="project" value="UniProtKB-KW"/>
</dbReference>
<dbReference type="Gene3D" id="3.40.640.10">
    <property type="entry name" value="Type I PLP-dependent aspartate aminotransferase-like (Major domain)"/>
    <property type="match status" value="1"/>
</dbReference>
<dbReference type="GO" id="GO:0019346">
    <property type="term" value="P:transsulfuration"/>
    <property type="evidence" value="ECO:0007669"/>
    <property type="project" value="InterPro"/>
</dbReference>
<dbReference type="InterPro" id="IPR006235">
    <property type="entry name" value="OAc-hSer/O-AcSer_sulfhydrylase"/>
</dbReference>
<dbReference type="Gene3D" id="1.20.1050.10">
    <property type="match status" value="1"/>
</dbReference>
<keyword evidence="7" id="KW-1185">Reference proteome</keyword>
<dbReference type="PROSITE" id="PS00868">
    <property type="entry name" value="CYS_MET_METAB_PP"/>
    <property type="match status" value="1"/>
</dbReference>
<dbReference type="InterPro" id="IPR004045">
    <property type="entry name" value="Glutathione_S-Trfase_N"/>
</dbReference>
<sequence length="797" mass="88343">MAKKLTDAKFETLQLHAGQFPDQGTNALGVPIHPTSSYVFNNTAHGAALFALKEKGFVYSRMMNPTNGVLEKRIAKLEGGVAAVAASSGHSAQFLAIATIAKAGDNIIATSYLYGGTSNQFRNFLPQLGITVKIVNGDDPNDFAKLIDENTKALYIESIGNPRANVPDFKAFANLAHANDIPLIVDNTFGCGGFLIRPIEHGADIVTHSGTKWIGGHGTTIAGLVVDSGNFDWSKNPQKFPAFNEPSPNYHGLKIYETFGRASFAVRARTEILRDLGCALNPFAAFLLLQGLETLSIRVERHVSNALELAKWLEANDHVSWVYYAGLESHPSHELARKYFKRGFGGVVSFGIKGGAAAGIKVLDSFQLVSHVANVGDAKTLALHPWSTTHEQLKAEEKIASGVTEDLIRCSVGLEHITDIIADFEQAFAAVDHDVKSKFFLDSLNLHSVYTGHTSSSTMSGQTQEVHKPGTAEGWNGVITPDGEFQPAAGRYHLYIGLFCPFAHRVNLVRHLKGLQDIIDISIVRPYPKGDSKGWPGWKFPADENEYEGATVDKLFGSEYLHQVYFRADKDYKGRYSVPLLWDKETNTAVNNESLELLRWLPTAFNSLISPDLAKLDLYPEYLRGQIDSIGEWMQQDINRGVYRAGFADSQEAYNENVVPVFAALNKIERVIYDNGGPFVLGKELTELDIRLYATVVRFDPVYVQHFKCNLGTIRHDYPVLNHWLTYLYWRVPGFKETTDFTHIKENYTKSHYDINPKAITPLGPVPDVEDYVQTEWKNLKVGGVKLPTVVAHEAKI</sequence>
<dbReference type="InterPro" id="IPR036282">
    <property type="entry name" value="Glutathione-S-Trfase_C_sf"/>
</dbReference>
<evidence type="ECO:0000256" key="3">
    <source>
        <dbReference type="ARBA" id="ARBA00022679"/>
    </source>
</evidence>
<dbReference type="InterPro" id="IPR040079">
    <property type="entry name" value="Glutathione_S-Trfase"/>
</dbReference>
<organism evidence="6 7">
    <name type="scientific">Talaromyces islandicus</name>
    <name type="common">Penicillium islandicum</name>
    <dbReference type="NCBI Taxonomy" id="28573"/>
    <lineage>
        <taxon>Eukaryota</taxon>
        <taxon>Fungi</taxon>
        <taxon>Dikarya</taxon>
        <taxon>Ascomycota</taxon>
        <taxon>Pezizomycotina</taxon>
        <taxon>Eurotiomycetes</taxon>
        <taxon>Eurotiomycetidae</taxon>
        <taxon>Eurotiales</taxon>
        <taxon>Trichocomaceae</taxon>
        <taxon>Talaromyces</taxon>
        <taxon>Talaromyces sect. Islandici</taxon>
    </lineage>
</organism>
<dbReference type="InterPro" id="IPR000277">
    <property type="entry name" value="Cys/Met-Metab_PyrdxlP-dep_enz"/>
</dbReference>
<dbReference type="OrthoDB" id="2309723at2759"/>
<dbReference type="Proteomes" id="UP000054383">
    <property type="component" value="Unassembled WGS sequence"/>
</dbReference>
<dbReference type="PANTHER" id="PTHR43797:SF2">
    <property type="entry name" value="HOMOCYSTEINE_CYSTEINE SYNTHASE"/>
    <property type="match status" value="1"/>
</dbReference>
<keyword evidence="4" id="KW-0663">Pyridoxal phosphate</keyword>
<evidence type="ECO:0000313" key="6">
    <source>
        <dbReference type="EMBL" id="CRG92416.1"/>
    </source>
</evidence>
<name>A0A0U1MBV2_TALIS</name>
<dbReference type="GO" id="GO:0030170">
    <property type="term" value="F:pyridoxal phosphate binding"/>
    <property type="evidence" value="ECO:0007669"/>
    <property type="project" value="InterPro"/>
</dbReference>
<dbReference type="SUPFAM" id="SSF53383">
    <property type="entry name" value="PLP-dependent transferases"/>
    <property type="match status" value="1"/>
</dbReference>
<dbReference type="SFLD" id="SFLDG01148">
    <property type="entry name" value="Xi_(cytGST)"/>
    <property type="match status" value="1"/>
</dbReference>
<dbReference type="Gene3D" id="3.40.30.10">
    <property type="entry name" value="Glutaredoxin"/>
    <property type="match status" value="1"/>
</dbReference>
<comment type="cofactor">
    <cofactor evidence="1">
        <name>pyridoxal 5'-phosphate</name>
        <dbReference type="ChEBI" id="CHEBI:597326"/>
    </cofactor>
</comment>
<dbReference type="CDD" id="cd00614">
    <property type="entry name" value="CGS_like"/>
    <property type="match status" value="1"/>
</dbReference>
<keyword evidence="6" id="KW-0456">Lyase</keyword>
<evidence type="ECO:0000256" key="1">
    <source>
        <dbReference type="ARBA" id="ARBA00001933"/>
    </source>
</evidence>
<dbReference type="GO" id="GO:0005737">
    <property type="term" value="C:cytoplasm"/>
    <property type="evidence" value="ECO:0007669"/>
    <property type="project" value="TreeGrafter"/>
</dbReference>
<dbReference type="InterPro" id="IPR015424">
    <property type="entry name" value="PyrdxlP-dep_Trfase"/>
</dbReference>
<evidence type="ECO:0000313" key="7">
    <source>
        <dbReference type="Proteomes" id="UP000054383"/>
    </source>
</evidence>
<comment type="similarity">
    <text evidence="2">Belongs to the trans-sulfuration enzymes family.</text>
</comment>
<accession>A0A0U1MBV2</accession>
<dbReference type="GO" id="GO:0071269">
    <property type="term" value="P:L-homocysteine biosynthetic process"/>
    <property type="evidence" value="ECO:0007669"/>
    <property type="project" value="TreeGrafter"/>
</dbReference>
<dbReference type="PANTHER" id="PTHR43797">
    <property type="entry name" value="HOMOCYSTEINE/CYSTEINE SYNTHASE"/>
    <property type="match status" value="1"/>
</dbReference>
<dbReference type="NCBIfam" id="TIGR01326">
    <property type="entry name" value="OAH_OAS_sulfhy"/>
    <property type="match status" value="1"/>
</dbReference>
<dbReference type="InterPro" id="IPR036249">
    <property type="entry name" value="Thioredoxin-like_sf"/>
</dbReference>
<dbReference type="InterPro" id="IPR054542">
    <property type="entry name" value="Cys_met_metab_PP"/>
</dbReference>
<reference evidence="6 7" key="1">
    <citation type="submission" date="2015-04" db="EMBL/GenBank/DDBJ databases">
        <authorList>
            <person name="Syromyatnikov M.Y."/>
            <person name="Popov V.N."/>
        </authorList>
    </citation>
    <scope>NUCLEOTIDE SEQUENCE [LARGE SCALE GENOMIC DNA]</scope>
    <source>
        <strain evidence="6">WF-38-12</strain>
    </source>
</reference>
<protein>
    <submittedName>
        <fullName evidence="6">O-acetylhomoserine (Thiol)-lyase</fullName>
    </submittedName>
</protein>
<dbReference type="GO" id="GO:0006535">
    <property type="term" value="P:cysteine biosynthetic process from serine"/>
    <property type="evidence" value="ECO:0007669"/>
    <property type="project" value="TreeGrafter"/>
</dbReference>
<dbReference type="GO" id="GO:0003961">
    <property type="term" value="F:O-acetylhomoserine aminocarboxypropyltransferase activity"/>
    <property type="evidence" value="ECO:0007669"/>
    <property type="project" value="TreeGrafter"/>
</dbReference>
<dbReference type="SUPFAM" id="SSF52833">
    <property type="entry name" value="Thioredoxin-like"/>
    <property type="match status" value="1"/>
</dbReference>
<dbReference type="Pfam" id="PF01053">
    <property type="entry name" value="Cys_Met_Meta_PP"/>
    <property type="match status" value="1"/>
</dbReference>
<dbReference type="EMBL" id="CVMT01000012">
    <property type="protein sequence ID" value="CRG92416.1"/>
    <property type="molecule type" value="Genomic_DNA"/>
</dbReference>
<dbReference type="Pfam" id="PF13410">
    <property type="entry name" value="GST_C_2"/>
    <property type="match status" value="1"/>
</dbReference>
<dbReference type="SFLD" id="SFLDS00019">
    <property type="entry name" value="Glutathione_Transferase_(cytos"/>
    <property type="match status" value="1"/>
</dbReference>
<dbReference type="SUPFAM" id="SSF47616">
    <property type="entry name" value="GST C-terminal domain-like"/>
    <property type="match status" value="1"/>
</dbReference>
<dbReference type="CDD" id="cd03190">
    <property type="entry name" value="GST_C_Omega_like"/>
    <property type="match status" value="1"/>
</dbReference>
<dbReference type="SFLD" id="SFLDG01206">
    <property type="entry name" value="Xi.1"/>
    <property type="match status" value="1"/>
</dbReference>
<evidence type="ECO:0000259" key="5">
    <source>
        <dbReference type="Pfam" id="PF13409"/>
    </source>
</evidence>
<gene>
    <name evidence="6" type="ORF">PISL3812_09475</name>
</gene>
<proteinExistence type="inferred from homology"/>
<dbReference type="GO" id="GO:0004364">
    <property type="term" value="F:glutathione transferase activity"/>
    <property type="evidence" value="ECO:0007669"/>
    <property type="project" value="InterPro"/>
</dbReference>
<dbReference type="InterPro" id="IPR047047">
    <property type="entry name" value="GST_Omega-like_C"/>
</dbReference>
<dbReference type="STRING" id="28573.A0A0U1MBV2"/>
<evidence type="ECO:0000256" key="2">
    <source>
        <dbReference type="ARBA" id="ARBA00009077"/>
    </source>
</evidence>
<dbReference type="InterPro" id="IPR015422">
    <property type="entry name" value="PyrdxlP-dep_Trfase_small"/>
</dbReference>
<dbReference type="GO" id="GO:0004124">
    <property type="term" value="F:cysteine synthase activity"/>
    <property type="evidence" value="ECO:0007669"/>
    <property type="project" value="TreeGrafter"/>
</dbReference>
<dbReference type="FunFam" id="3.40.640.10:FF:000035">
    <property type="entry name" value="O-succinylhomoserine sulfhydrylase"/>
    <property type="match status" value="1"/>
</dbReference>